<dbReference type="PROSITE" id="PS00490">
    <property type="entry name" value="MOLYBDOPTERIN_PROK_2"/>
    <property type="match status" value="1"/>
</dbReference>
<dbReference type="RefSeq" id="WP_005038633.1">
    <property type="nucleotide sequence ID" value="NZ_AOME01000002.1"/>
</dbReference>
<dbReference type="AlphaFoldDB" id="M0NEG4"/>
<dbReference type="InterPro" id="IPR009010">
    <property type="entry name" value="Asp_de-COase-like_dom_sf"/>
</dbReference>
<dbReference type="NCBIfam" id="TIGR01591">
    <property type="entry name" value="Fdh-alpha"/>
    <property type="match status" value="1"/>
</dbReference>
<evidence type="ECO:0000256" key="2">
    <source>
        <dbReference type="ARBA" id="ARBA00022485"/>
    </source>
</evidence>
<proteinExistence type="inferred from homology"/>
<dbReference type="GO" id="GO:0016020">
    <property type="term" value="C:membrane"/>
    <property type="evidence" value="ECO:0007669"/>
    <property type="project" value="TreeGrafter"/>
</dbReference>
<dbReference type="PROSITE" id="PS51669">
    <property type="entry name" value="4FE4S_MOW_BIS_MGD"/>
    <property type="match status" value="1"/>
</dbReference>
<dbReference type="GO" id="GO:0003954">
    <property type="term" value="F:NADH dehydrogenase activity"/>
    <property type="evidence" value="ECO:0007669"/>
    <property type="project" value="TreeGrafter"/>
</dbReference>
<reference evidence="9 10" key="1">
    <citation type="journal article" date="2014" name="PLoS Genet.">
        <title>Phylogenetically driven sequencing of extremely halophilic archaea reveals strategies for static and dynamic osmo-response.</title>
        <authorList>
            <person name="Becker E.A."/>
            <person name="Seitzer P.M."/>
            <person name="Tritt A."/>
            <person name="Larsen D."/>
            <person name="Krusor M."/>
            <person name="Yao A.I."/>
            <person name="Wu D."/>
            <person name="Madern D."/>
            <person name="Eisen J.A."/>
            <person name="Darling A.E."/>
            <person name="Facciotti M.T."/>
        </authorList>
    </citation>
    <scope>NUCLEOTIDE SEQUENCE [LARGE SCALE GENOMIC DNA]</scope>
    <source>
        <strain evidence="9 10">DSM 8989</strain>
    </source>
</reference>
<feature type="region of interest" description="Disordered" evidence="7">
    <location>
        <begin position="1"/>
        <end position="21"/>
    </location>
</feature>
<dbReference type="GO" id="GO:0008863">
    <property type="term" value="F:formate dehydrogenase (NAD+) activity"/>
    <property type="evidence" value="ECO:0007669"/>
    <property type="project" value="InterPro"/>
</dbReference>
<dbReference type="GO" id="GO:0043546">
    <property type="term" value="F:molybdopterin cofactor binding"/>
    <property type="evidence" value="ECO:0007669"/>
    <property type="project" value="InterPro"/>
</dbReference>
<comment type="caution">
    <text evidence="9">The sequence shown here is derived from an EMBL/GenBank/DDBJ whole genome shotgun (WGS) entry which is preliminary data.</text>
</comment>
<dbReference type="GO" id="GO:0015942">
    <property type="term" value="P:formate metabolic process"/>
    <property type="evidence" value="ECO:0007669"/>
    <property type="project" value="InterPro"/>
</dbReference>
<dbReference type="Pfam" id="PF04879">
    <property type="entry name" value="Molybdop_Fe4S4"/>
    <property type="match status" value="1"/>
</dbReference>
<dbReference type="Gene3D" id="3.40.50.740">
    <property type="match status" value="1"/>
</dbReference>
<dbReference type="InterPro" id="IPR006656">
    <property type="entry name" value="Mopterin_OxRdtase"/>
</dbReference>
<dbReference type="Pfam" id="PF00384">
    <property type="entry name" value="Molybdopterin"/>
    <property type="match status" value="1"/>
</dbReference>
<dbReference type="CDD" id="cd02753">
    <property type="entry name" value="MopB_Formate-Dh-H"/>
    <property type="match status" value="1"/>
</dbReference>
<evidence type="ECO:0000256" key="4">
    <source>
        <dbReference type="ARBA" id="ARBA00023002"/>
    </source>
</evidence>
<keyword evidence="6" id="KW-0411">Iron-sulfur</keyword>
<dbReference type="STRING" id="1227456.C450_00460"/>
<keyword evidence="4" id="KW-0560">Oxidoreductase</keyword>
<dbReference type="InterPro" id="IPR027467">
    <property type="entry name" value="MopterinOxRdtase_cofactor_BS"/>
</dbReference>
<gene>
    <name evidence="9" type="ORF">C450_00460</name>
</gene>
<dbReference type="Gene3D" id="2.40.40.20">
    <property type="match status" value="1"/>
</dbReference>
<dbReference type="GO" id="GO:0051539">
    <property type="term" value="F:4 iron, 4 sulfur cluster binding"/>
    <property type="evidence" value="ECO:0007669"/>
    <property type="project" value="UniProtKB-KW"/>
</dbReference>
<dbReference type="InterPro" id="IPR006655">
    <property type="entry name" value="Mopterin_OxRdtase_prok_CS"/>
</dbReference>
<keyword evidence="10" id="KW-1185">Reference proteome</keyword>
<evidence type="ECO:0000256" key="3">
    <source>
        <dbReference type="ARBA" id="ARBA00022723"/>
    </source>
</evidence>
<dbReference type="Gene3D" id="3.40.228.10">
    <property type="entry name" value="Dimethylsulfoxide Reductase, domain 2"/>
    <property type="match status" value="1"/>
</dbReference>
<dbReference type="CDD" id="cd00508">
    <property type="entry name" value="MopB_CT_Fdh-Nap-like"/>
    <property type="match status" value="1"/>
</dbReference>
<evidence type="ECO:0000256" key="5">
    <source>
        <dbReference type="ARBA" id="ARBA00023004"/>
    </source>
</evidence>
<sequence length="800" mass="87063">MSGKPTPESDPEGDPDTEKEGVAGFMARAREQAQEGMANATESDAFASVEHAVEGVAANTMSEGRLFDVADALSDYRLNEVDVTDTTCGYCAVGCRFDVYSKDGEVLGTRPNPEKAPINGISTCVKGKFSYGYVDSDDRLTQPLVKEDGEFREASWDEALSRVKEGLDGIQQEYGSDAISLVASSKATNEDNYVMQRFAREVLGTNNIDNCNRLCHAATVEGLSDTFGFGAASTGLTALEDTDCYVLVGSNTTEAHPVFGTRIKQNVRDGADLLVFDPRKTQIAEYADQFTRVEPGYDTTWINGMIRYILAEDLHDEEFIAEHVDGLEKIRESVEEFTPEFVEEKAGIPPEELKSAAETIATADSCMFGWTLGLVEHSHGTDNIYAIANLALITGHMGGPKSGVSPFRGQNNVQGGGGDMGPLPNNFPGYQPVTDEENREKFAEQWGMEMDEMPAEEGYRLTEMFLAADDDDLKGMFIQGENPQISEPNIGHATEVLEDLDFLAVQDIFLTETAEYADVVLPATSTVESNGTYTSSSRHVQLVKRAIEPKGNAKPDWEITQALAARFGYDWGFDSPSDIMDEIADLTPIYGGISHERLETEGGIPWPCQSEDDDGTPYLYADGFHAVEDSEKAQMHVADAIEPGETPDEEFPLVMTSGRVLYQYHTGTMTLREEGLDAYSAESFVEIHPQTAAEYGVADGETVTLTSRHGATAVRAETTDRPSPGEVFVPMHYLEGGANNLTKEEPLDGPSRAPEYKVTDVQVTLEGGSTEGERPPAESDERPPAETDSGSDERPAASDD</sequence>
<dbReference type="SUPFAM" id="SSF50692">
    <property type="entry name" value="ADC-like"/>
    <property type="match status" value="1"/>
</dbReference>
<dbReference type="GO" id="GO:0046872">
    <property type="term" value="F:metal ion binding"/>
    <property type="evidence" value="ECO:0007669"/>
    <property type="project" value="UniProtKB-KW"/>
</dbReference>
<feature type="domain" description="4Fe-4S Mo/W bis-MGD-type" evidence="8">
    <location>
        <begin position="81"/>
        <end position="138"/>
    </location>
</feature>
<dbReference type="Pfam" id="PF01568">
    <property type="entry name" value="Molydop_binding"/>
    <property type="match status" value="1"/>
</dbReference>
<dbReference type="EMBL" id="AOME01000002">
    <property type="protein sequence ID" value="EMA55948.1"/>
    <property type="molecule type" value="Genomic_DNA"/>
</dbReference>
<feature type="compositionally biased region" description="Basic and acidic residues" evidence="7">
    <location>
        <begin position="771"/>
        <end position="800"/>
    </location>
</feature>
<protein>
    <submittedName>
        <fullName evidence="9">Formate dehydrogenase subunit alpha</fullName>
    </submittedName>
</protein>
<evidence type="ECO:0000313" key="10">
    <source>
        <dbReference type="Proteomes" id="UP000011625"/>
    </source>
</evidence>
<dbReference type="Proteomes" id="UP000011625">
    <property type="component" value="Unassembled WGS sequence"/>
</dbReference>
<dbReference type="GO" id="GO:0022904">
    <property type="term" value="P:respiratory electron transport chain"/>
    <property type="evidence" value="ECO:0007669"/>
    <property type="project" value="TreeGrafter"/>
</dbReference>
<accession>M0NEG4</accession>
<evidence type="ECO:0000256" key="7">
    <source>
        <dbReference type="SAM" id="MobiDB-lite"/>
    </source>
</evidence>
<dbReference type="OrthoDB" id="23466at2157"/>
<dbReference type="PANTHER" id="PTHR43105">
    <property type="entry name" value="RESPIRATORY NITRATE REDUCTASE"/>
    <property type="match status" value="1"/>
</dbReference>
<keyword evidence="3" id="KW-0479">Metal-binding</keyword>
<dbReference type="SUPFAM" id="SSF53706">
    <property type="entry name" value="Formate dehydrogenase/DMSO reductase, domains 1-3"/>
    <property type="match status" value="1"/>
</dbReference>
<dbReference type="Gene3D" id="2.20.25.90">
    <property type="entry name" value="ADC-like domains"/>
    <property type="match status" value="1"/>
</dbReference>
<evidence type="ECO:0000256" key="1">
    <source>
        <dbReference type="ARBA" id="ARBA00010312"/>
    </source>
</evidence>
<evidence type="ECO:0000259" key="8">
    <source>
        <dbReference type="PROSITE" id="PS51669"/>
    </source>
</evidence>
<dbReference type="InterPro" id="IPR006478">
    <property type="entry name" value="Formate_DH_asu"/>
</dbReference>
<dbReference type="PANTHER" id="PTHR43105:SF14">
    <property type="entry name" value="FORMATE DEHYDROGENASE H"/>
    <property type="match status" value="1"/>
</dbReference>
<dbReference type="PROSITE" id="PS00551">
    <property type="entry name" value="MOLYBDOPTERIN_PROK_1"/>
    <property type="match status" value="1"/>
</dbReference>
<keyword evidence="5" id="KW-0408">Iron</keyword>
<name>M0NEG4_9EURY</name>
<comment type="similarity">
    <text evidence="1">Belongs to the prokaryotic molybdopterin-containing oxidoreductase family.</text>
</comment>
<evidence type="ECO:0000313" key="9">
    <source>
        <dbReference type="EMBL" id="EMA55948.1"/>
    </source>
</evidence>
<organism evidence="9 10">
    <name type="scientific">Halococcus salifodinae DSM 8989</name>
    <dbReference type="NCBI Taxonomy" id="1227456"/>
    <lineage>
        <taxon>Archaea</taxon>
        <taxon>Methanobacteriati</taxon>
        <taxon>Methanobacteriota</taxon>
        <taxon>Stenosarchaea group</taxon>
        <taxon>Halobacteria</taxon>
        <taxon>Halobacteriales</taxon>
        <taxon>Halococcaceae</taxon>
        <taxon>Halococcus</taxon>
    </lineage>
</organism>
<dbReference type="SMART" id="SM00926">
    <property type="entry name" value="Molybdop_Fe4S4"/>
    <property type="match status" value="1"/>
</dbReference>
<dbReference type="InterPro" id="IPR041924">
    <property type="entry name" value="Formate_Dh-H_N"/>
</dbReference>
<keyword evidence="2" id="KW-0004">4Fe-4S</keyword>
<dbReference type="PATRIC" id="fig|1227456.3.peg.99"/>
<dbReference type="InterPro" id="IPR006963">
    <property type="entry name" value="Mopterin_OxRdtase_4Fe-4S_dom"/>
</dbReference>
<feature type="region of interest" description="Disordered" evidence="7">
    <location>
        <begin position="739"/>
        <end position="800"/>
    </location>
</feature>
<evidence type="ECO:0000256" key="6">
    <source>
        <dbReference type="ARBA" id="ARBA00023014"/>
    </source>
</evidence>
<dbReference type="InterPro" id="IPR006657">
    <property type="entry name" value="MoPterin_dinucl-bd_dom"/>
</dbReference>
<dbReference type="InterPro" id="IPR050123">
    <property type="entry name" value="Prok_molybdopt-oxidoreductase"/>
</dbReference>